<dbReference type="InterPro" id="IPR013154">
    <property type="entry name" value="ADH-like_N"/>
</dbReference>
<reference evidence="2" key="1">
    <citation type="submission" date="2020-10" db="EMBL/GenBank/DDBJ databases">
        <title>Paenihalocynthiibacter styelae gen. nov., sp. nov., isolated from stalked sea squirt Styela clava.</title>
        <authorList>
            <person name="Kim Y.-O."/>
            <person name="Yoon J.-H."/>
        </authorList>
    </citation>
    <scope>NUCLEOTIDE SEQUENCE</scope>
    <source>
        <strain evidence="2">MYP1-1</strain>
    </source>
</reference>
<feature type="domain" description="Enoyl reductase (ER)" evidence="1">
    <location>
        <begin position="8"/>
        <end position="317"/>
    </location>
</feature>
<dbReference type="CDD" id="cd08241">
    <property type="entry name" value="QOR1"/>
    <property type="match status" value="1"/>
</dbReference>
<dbReference type="PANTHER" id="PTHR43677:SF4">
    <property type="entry name" value="QUINONE OXIDOREDUCTASE-LIKE PROTEIN 2"/>
    <property type="match status" value="1"/>
</dbReference>
<dbReference type="AlphaFoldDB" id="A0A8J7J6P2"/>
<dbReference type="GO" id="GO:0016491">
    <property type="term" value="F:oxidoreductase activity"/>
    <property type="evidence" value="ECO:0007669"/>
    <property type="project" value="InterPro"/>
</dbReference>
<comment type="caution">
    <text evidence="2">The sequence shown here is derived from an EMBL/GenBank/DDBJ whole genome shotgun (WGS) entry which is preliminary data.</text>
</comment>
<organism evidence="2 3">
    <name type="scientific">Halocynthiibacter styelae</name>
    <dbReference type="NCBI Taxonomy" id="2761955"/>
    <lineage>
        <taxon>Bacteria</taxon>
        <taxon>Pseudomonadati</taxon>
        <taxon>Pseudomonadota</taxon>
        <taxon>Alphaproteobacteria</taxon>
        <taxon>Rhodobacterales</taxon>
        <taxon>Paracoccaceae</taxon>
        <taxon>Halocynthiibacter</taxon>
    </lineage>
</organism>
<evidence type="ECO:0000313" key="2">
    <source>
        <dbReference type="EMBL" id="MBI1494580.1"/>
    </source>
</evidence>
<dbReference type="InterPro" id="IPR036291">
    <property type="entry name" value="NAD(P)-bd_dom_sf"/>
</dbReference>
<proteinExistence type="predicted"/>
<protein>
    <submittedName>
        <fullName evidence="2">NADPH:quinone oxidoreductase family protein</fullName>
    </submittedName>
</protein>
<dbReference type="RefSeq" id="WP_228849334.1">
    <property type="nucleotide sequence ID" value="NZ_JADCKQ010000010.1"/>
</dbReference>
<dbReference type="PANTHER" id="PTHR43677">
    <property type="entry name" value="SHORT-CHAIN DEHYDROGENASE/REDUCTASE"/>
    <property type="match status" value="1"/>
</dbReference>
<dbReference type="Pfam" id="PF08240">
    <property type="entry name" value="ADH_N"/>
    <property type="match status" value="1"/>
</dbReference>
<evidence type="ECO:0000313" key="3">
    <source>
        <dbReference type="Proteomes" id="UP000640583"/>
    </source>
</evidence>
<dbReference type="SUPFAM" id="SSF50129">
    <property type="entry name" value="GroES-like"/>
    <property type="match status" value="1"/>
</dbReference>
<dbReference type="InterPro" id="IPR051397">
    <property type="entry name" value="Zn-ADH-like_protein"/>
</dbReference>
<dbReference type="Pfam" id="PF00107">
    <property type="entry name" value="ADH_zinc_N"/>
    <property type="match status" value="1"/>
</dbReference>
<dbReference type="InterPro" id="IPR011032">
    <property type="entry name" value="GroES-like_sf"/>
</dbReference>
<gene>
    <name evidence="2" type="ORF">H1D41_13115</name>
</gene>
<sequence>MLSYRVISFDKAPKLQDLETPAPRSGEVRIRTAAAAVNFSDLLLLKGRYQDTPPLPFTPGMELAGTIEACGPDVSQEMKNKRVAVYSGQGGFAEQAIAPANRCLILPDNLSFTDAAGLQVAWGTSHIALTQRARLQPGETLVVLGASGGVGLSAVTLGKILGARVIAVARGETKLEAARNAGADITIDSETDDIRDAVIAAGRADVVYDAVGGAQAEAAFRACNPGARFLLIGFASGDLPTFKPNHTLVKNIDLIGVNWSAYWKFAPQKVRESGAQILQWAAERKISANVNHHFTLKDTDKALTLLKERKSTGKIVITPQPTEV</sequence>
<dbReference type="Gene3D" id="3.90.180.10">
    <property type="entry name" value="Medium-chain alcohol dehydrogenases, catalytic domain"/>
    <property type="match status" value="1"/>
</dbReference>
<keyword evidence="3" id="KW-1185">Reference proteome</keyword>
<dbReference type="EMBL" id="JADCKQ010000010">
    <property type="protein sequence ID" value="MBI1494580.1"/>
    <property type="molecule type" value="Genomic_DNA"/>
</dbReference>
<dbReference type="Proteomes" id="UP000640583">
    <property type="component" value="Unassembled WGS sequence"/>
</dbReference>
<evidence type="ECO:0000259" key="1">
    <source>
        <dbReference type="SMART" id="SM00829"/>
    </source>
</evidence>
<dbReference type="SMART" id="SM00829">
    <property type="entry name" value="PKS_ER"/>
    <property type="match status" value="1"/>
</dbReference>
<dbReference type="SUPFAM" id="SSF51735">
    <property type="entry name" value="NAD(P)-binding Rossmann-fold domains"/>
    <property type="match status" value="1"/>
</dbReference>
<dbReference type="InterPro" id="IPR020843">
    <property type="entry name" value="ER"/>
</dbReference>
<name>A0A8J7J6P2_9RHOB</name>
<dbReference type="Gene3D" id="3.40.50.720">
    <property type="entry name" value="NAD(P)-binding Rossmann-like Domain"/>
    <property type="match status" value="1"/>
</dbReference>
<accession>A0A8J7J6P2</accession>
<dbReference type="InterPro" id="IPR013149">
    <property type="entry name" value="ADH-like_C"/>
</dbReference>